<dbReference type="InterPro" id="IPR046536">
    <property type="entry name" value="DUF6601"/>
</dbReference>
<keyword evidence="2" id="KW-0732">Signal</keyword>
<dbReference type="PANTHER" id="PTHR34414:SF1">
    <property type="entry name" value="SUBTILISIN-LIKE SERINE PROTEASE"/>
    <property type="match status" value="1"/>
</dbReference>
<organism evidence="3 4">
    <name type="scientific">Drechslerella dactyloides</name>
    <name type="common">Nematode-trapping fungus</name>
    <name type="synonym">Arthrobotrys dactyloides</name>
    <dbReference type="NCBI Taxonomy" id="74499"/>
    <lineage>
        <taxon>Eukaryota</taxon>
        <taxon>Fungi</taxon>
        <taxon>Dikarya</taxon>
        <taxon>Ascomycota</taxon>
        <taxon>Pezizomycotina</taxon>
        <taxon>Orbiliomycetes</taxon>
        <taxon>Orbiliales</taxon>
        <taxon>Orbiliaceae</taxon>
        <taxon>Drechslerella</taxon>
    </lineage>
</organism>
<evidence type="ECO:0000313" key="4">
    <source>
        <dbReference type="Proteomes" id="UP001221413"/>
    </source>
</evidence>
<dbReference type="EMBL" id="JAQGDS010000001">
    <property type="protein sequence ID" value="KAJ6263871.1"/>
    <property type="molecule type" value="Genomic_DNA"/>
</dbReference>
<feature type="signal peptide" evidence="2">
    <location>
        <begin position="1"/>
        <end position="24"/>
    </location>
</feature>
<dbReference type="PANTHER" id="PTHR34414">
    <property type="entry name" value="HET DOMAIN-CONTAINING PROTEIN-RELATED"/>
    <property type="match status" value="1"/>
</dbReference>
<feature type="transmembrane region" description="Helical" evidence="1">
    <location>
        <begin position="576"/>
        <end position="597"/>
    </location>
</feature>
<keyword evidence="1" id="KW-0472">Membrane</keyword>
<dbReference type="AlphaFoldDB" id="A0AAD6J4E5"/>
<evidence type="ECO:0000313" key="3">
    <source>
        <dbReference type="EMBL" id="KAJ6263871.1"/>
    </source>
</evidence>
<name>A0AAD6J4E5_DREDA</name>
<feature type="chain" id="PRO_5041971903" evidence="2">
    <location>
        <begin position="25"/>
        <end position="671"/>
    </location>
</feature>
<gene>
    <name evidence="3" type="ORF">Dda_0008</name>
</gene>
<protein>
    <submittedName>
        <fullName evidence="3">Uncharacterized protein</fullName>
    </submittedName>
</protein>
<sequence length="671" mass="75089">MLFGRNSILSGLLTLFLVTEAAHCAAPAGTCAYDDVQSFLSCSTRYTTKQPKSVTRSTYTEFRTVSRAVTTTVTVDVVTSRDPNLLATTTITAHPTSTSTVLTVSSVTTVWTSTVTTSLYYTIYTTTTINPGTTTVVVTPPPRSVPTPVGFVAVLNDPTNSALYTDLPAKKFRRAAEPAPDPVSKPIAEPLAGPFAEPLPVGIPNVAPVGIGRRANYPVAVTCKKTIRVTFVTTITQTVGRRTSRLPGRTTTQTVHIPPTYWVHYTPTNAITLHWTESLVRTVGPSFTTTLTSTVTGNSTVTSYLPQQTVYAACGLGVNQDSIDACEPKLPFHVRIMDSTISQDSFNLGKPQFDKLVNQRYLPASYRTKRDLILVPSFDDFEFLQRELLVKRLDDIRNHLWLVGRPMPPRPLHYQLVLSRSIVVTEAMDLHLVWSGPRIFVKPIPSYLLDSDFWATHLACSGAMEHGQREAREDLAKSARGFLFTYTALISYESDFRIAQQLGLLPEGMTWDNWREFTRQFLRDFRFSLVNPRFWYGELRLSRLNSIYRWRKGLLWRGYSKVSSHTSYGDLLRDNFHLLAAILGYVVIVLTAMQVGLATEQLQANVPFQNVSYGISVLAMIAPLIIGVAIFGVVLFIVGYNWAITRTYERRRFREMGLLQDWERAEVKGRN</sequence>
<keyword evidence="1" id="KW-0812">Transmembrane</keyword>
<keyword evidence="4" id="KW-1185">Reference proteome</keyword>
<dbReference type="Pfam" id="PF20246">
    <property type="entry name" value="DUF6601"/>
    <property type="match status" value="1"/>
</dbReference>
<dbReference type="Proteomes" id="UP001221413">
    <property type="component" value="Unassembled WGS sequence"/>
</dbReference>
<evidence type="ECO:0000256" key="1">
    <source>
        <dbReference type="SAM" id="Phobius"/>
    </source>
</evidence>
<comment type="caution">
    <text evidence="3">The sequence shown here is derived from an EMBL/GenBank/DDBJ whole genome shotgun (WGS) entry which is preliminary data.</text>
</comment>
<keyword evidence="1" id="KW-1133">Transmembrane helix</keyword>
<feature type="transmembrane region" description="Helical" evidence="1">
    <location>
        <begin position="617"/>
        <end position="644"/>
    </location>
</feature>
<reference evidence="3" key="1">
    <citation type="submission" date="2023-01" db="EMBL/GenBank/DDBJ databases">
        <title>The chitinases involved in constricting ring structure development in the nematode-trapping fungus Drechslerella dactyloides.</title>
        <authorList>
            <person name="Wang R."/>
            <person name="Zhang L."/>
            <person name="Tang P."/>
            <person name="Li S."/>
            <person name="Liang L."/>
        </authorList>
    </citation>
    <scope>NUCLEOTIDE SEQUENCE</scope>
    <source>
        <strain evidence="3">YMF1.00031</strain>
    </source>
</reference>
<evidence type="ECO:0000256" key="2">
    <source>
        <dbReference type="SAM" id="SignalP"/>
    </source>
</evidence>
<proteinExistence type="predicted"/>
<accession>A0AAD6J4E5</accession>